<evidence type="ECO:0000259" key="2">
    <source>
        <dbReference type="Pfam" id="PF07143"/>
    </source>
</evidence>
<comment type="caution">
    <text evidence="3">The sequence shown here is derived from an EMBL/GenBank/DDBJ whole genome shotgun (WGS) entry which is preliminary data.</text>
</comment>
<evidence type="ECO:0000313" key="3">
    <source>
        <dbReference type="EMBL" id="TVO57174.1"/>
    </source>
</evidence>
<dbReference type="AlphaFoldDB" id="A0A557QW87"/>
<name>A0A557QW87_9RHOO</name>
<dbReference type="PANTHER" id="PTHR38591:SF1">
    <property type="entry name" value="BLL1000 PROTEIN"/>
    <property type="match status" value="1"/>
</dbReference>
<dbReference type="OrthoDB" id="9770826at2"/>
<proteinExistence type="predicted"/>
<protein>
    <submittedName>
        <fullName evidence="3">Carotenoid 1,2-hydratase</fullName>
    </submittedName>
</protein>
<dbReference type="InterPro" id="IPR023374">
    <property type="entry name" value="AttH-like_dom_sf"/>
</dbReference>
<keyword evidence="1" id="KW-0732">Signal</keyword>
<dbReference type="SUPFAM" id="SSF159245">
    <property type="entry name" value="AttH-like"/>
    <property type="match status" value="1"/>
</dbReference>
<evidence type="ECO:0000313" key="4">
    <source>
        <dbReference type="Proteomes" id="UP000319502"/>
    </source>
</evidence>
<sequence>MTAVFLLALALLIGPAAAQGDPYQVLRSTGEGYATVVPGRAFSFPADHLPHPDYRIEWWYLTANLKDANGRDWGLQWTLFRQAMSPTTKADGWDSNQIWMAHAAITTPDGHRHEQRFARGGIGQADVRLENGGFSAWLDDWSLVGEGPDMLPGRLRFTVGEAVIDMHLASDTPPVLQGKGGYSQKSAQGQASYYYSQPHIAVSGTVVLDGQPTALTGAGWLDREWSSQPLADNQQGWDWFSLHLADGHALMVYRLRHADGQHWLSGSWVAPDGTARTLVADEIALTVLDTRRVRTPTAANPEATRDLPLTWRVSLPGLKREWTVRALIDDQWMGGRFPYWEGVVLVDEGAGGVGFLELTGYGP</sequence>
<feature type="domain" description="AttH" evidence="2">
    <location>
        <begin position="56"/>
        <end position="227"/>
    </location>
</feature>
<organism evidence="3 4">
    <name type="scientific">Denitromonas halophila</name>
    <dbReference type="NCBI Taxonomy" id="1629404"/>
    <lineage>
        <taxon>Bacteria</taxon>
        <taxon>Pseudomonadati</taxon>
        <taxon>Pseudomonadota</taxon>
        <taxon>Betaproteobacteria</taxon>
        <taxon>Rhodocyclales</taxon>
        <taxon>Zoogloeaceae</taxon>
        <taxon>Denitromonas</taxon>
    </lineage>
</organism>
<dbReference type="PANTHER" id="PTHR38591">
    <property type="entry name" value="HYDROLASE"/>
    <property type="match status" value="1"/>
</dbReference>
<dbReference type="EMBL" id="VMNK01000007">
    <property type="protein sequence ID" value="TVO57174.1"/>
    <property type="molecule type" value="Genomic_DNA"/>
</dbReference>
<feature type="chain" id="PRO_5021949932" evidence="1">
    <location>
        <begin position="19"/>
        <end position="363"/>
    </location>
</feature>
<gene>
    <name evidence="3" type="ORF">FHP91_09770</name>
</gene>
<dbReference type="Pfam" id="PF07143">
    <property type="entry name" value="CrtC"/>
    <property type="match status" value="1"/>
</dbReference>
<dbReference type="InterPro" id="IPR010791">
    <property type="entry name" value="AttH_dom"/>
</dbReference>
<accession>A0A557QW87</accession>
<evidence type="ECO:0000256" key="1">
    <source>
        <dbReference type="SAM" id="SignalP"/>
    </source>
</evidence>
<dbReference type="Gene3D" id="2.40.370.10">
    <property type="entry name" value="AttH-like domain"/>
    <property type="match status" value="2"/>
</dbReference>
<feature type="signal peptide" evidence="1">
    <location>
        <begin position="1"/>
        <end position="18"/>
    </location>
</feature>
<dbReference type="RefSeq" id="WP_144309414.1">
    <property type="nucleotide sequence ID" value="NZ_VMNK01000007.1"/>
</dbReference>
<dbReference type="Pfam" id="PF17186">
    <property type="entry name" value="Lipocalin_9"/>
    <property type="match status" value="1"/>
</dbReference>
<reference evidence="3 4" key="1">
    <citation type="submission" date="2019-07" db="EMBL/GenBank/DDBJ databases">
        <title>The pathways for chlorine oxyanion respiration interact through the shared metabolite chlorate.</title>
        <authorList>
            <person name="Barnum T.P."/>
            <person name="Cheng Y."/>
            <person name="Hill K.A."/>
            <person name="Lucas L.N."/>
            <person name="Carlson H.K."/>
            <person name="Coates J.D."/>
        </authorList>
    </citation>
    <scope>NUCLEOTIDE SEQUENCE [LARGE SCALE GENOMIC DNA]</scope>
    <source>
        <strain evidence="3 4">SFB-3</strain>
    </source>
</reference>
<keyword evidence="4" id="KW-1185">Reference proteome</keyword>
<dbReference type="Proteomes" id="UP000319502">
    <property type="component" value="Unassembled WGS sequence"/>
</dbReference>